<dbReference type="KEGG" id="afla:FHG64_15685"/>
<dbReference type="AlphaFoldDB" id="A0A5B7X5J2"/>
<feature type="transmembrane region" description="Helical" evidence="1">
    <location>
        <begin position="38"/>
        <end position="59"/>
    </location>
</feature>
<keyword evidence="1" id="KW-0812">Transmembrane</keyword>
<dbReference type="EMBL" id="CP040812">
    <property type="protein sequence ID" value="QCY70716.1"/>
    <property type="molecule type" value="Genomic_DNA"/>
</dbReference>
<reference evidence="2 3" key="1">
    <citation type="submission" date="2019-06" db="EMBL/GenBank/DDBJ databases">
        <title>Complete genome sequence of Antarcticibacterium flavum KCTC 52984T from an Antarctic marine sediment.</title>
        <authorList>
            <person name="Lee Y.M."/>
            <person name="Shin S.C."/>
        </authorList>
    </citation>
    <scope>NUCLEOTIDE SEQUENCE [LARGE SCALE GENOMIC DNA]</scope>
    <source>
        <strain evidence="2 3">KCTC 52984</strain>
    </source>
</reference>
<organism evidence="2 3">
    <name type="scientific">Antarcticibacterium flavum</name>
    <dbReference type="NCBI Taxonomy" id="2058175"/>
    <lineage>
        <taxon>Bacteria</taxon>
        <taxon>Pseudomonadati</taxon>
        <taxon>Bacteroidota</taxon>
        <taxon>Flavobacteriia</taxon>
        <taxon>Flavobacteriales</taxon>
        <taxon>Flavobacteriaceae</taxon>
        <taxon>Antarcticibacterium</taxon>
    </lineage>
</organism>
<evidence type="ECO:0000313" key="2">
    <source>
        <dbReference type="EMBL" id="QCY70716.1"/>
    </source>
</evidence>
<gene>
    <name evidence="2" type="ORF">FHG64_15685</name>
</gene>
<keyword evidence="1" id="KW-1133">Transmembrane helix</keyword>
<protein>
    <submittedName>
        <fullName evidence="2">Uncharacterized protein</fullName>
    </submittedName>
</protein>
<keyword evidence="3" id="KW-1185">Reference proteome</keyword>
<evidence type="ECO:0000256" key="1">
    <source>
        <dbReference type="SAM" id="Phobius"/>
    </source>
</evidence>
<feature type="transmembrane region" description="Helical" evidence="1">
    <location>
        <begin position="12"/>
        <end position="32"/>
    </location>
</feature>
<name>A0A5B7X5J2_9FLAO</name>
<evidence type="ECO:0000313" key="3">
    <source>
        <dbReference type="Proteomes" id="UP000309016"/>
    </source>
</evidence>
<accession>A0A5B7X5J2</accession>
<sequence length="140" mass="16232">MKVIKRQHTFRKYQHWVMATLWLGVGLIYILVNDKPLNVMSFLYFIVGIGEISLQFFYLKKGRAEESIFWNEEVIIVQELFQKPKIYDIEDVDQITVTPNNFLLKSGKAKGIMLDLKGFTEEDIKKLQARFAAGPVLTSS</sequence>
<keyword evidence="1" id="KW-0472">Membrane</keyword>
<proteinExistence type="predicted"/>
<dbReference type="RefSeq" id="WP_139067285.1">
    <property type="nucleotide sequence ID" value="NZ_CP040812.1"/>
</dbReference>
<dbReference type="Proteomes" id="UP000309016">
    <property type="component" value="Chromosome"/>
</dbReference>
<dbReference type="OrthoDB" id="1445165at2"/>